<keyword evidence="1" id="KW-0472">Membrane</keyword>
<evidence type="ECO:0000256" key="1">
    <source>
        <dbReference type="SAM" id="Phobius"/>
    </source>
</evidence>
<dbReference type="EMBL" id="CASHTH010000222">
    <property type="protein sequence ID" value="CAI7994629.1"/>
    <property type="molecule type" value="Genomic_DNA"/>
</dbReference>
<protein>
    <recommendedName>
        <fullName evidence="5">Major facilitator superfamily (MFS) profile domain-containing protein</fullName>
    </recommendedName>
</protein>
<accession>A0AA35W330</accession>
<feature type="transmembrane region" description="Helical" evidence="1">
    <location>
        <begin position="213"/>
        <end position="229"/>
    </location>
</feature>
<feature type="transmembrane region" description="Helical" evidence="1">
    <location>
        <begin position="121"/>
        <end position="140"/>
    </location>
</feature>
<dbReference type="InterPro" id="IPR036259">
    <property type="entry name" value="MFS_trans_sf"/>
</dbReference>
<reference evidence="3" key="1">
    <citation type="submission" date="2023-03" db="EMBL/GenBank/DDBJ databases">
        <authorList>
            <person name="Steffen K."/>
            <person name="Cardenas P."/>
        </authorList>
    </citation>
    <scope>NUCLEOTIDE SEQUENCE</scope>
</reference>
<sequence>MVFILLFQLLVTSSYSLAIPSLYKFVTTPTELPDELVCSEGGKFWPGLGGSDSDYAWVVMSYSLFGMVAAPVAGMLLHRLPFTITMISFSILLVTGGMVYALASINSAMAEFDISPYHWPGWLLAALTATVASISLIGFVETRSMPRAKAFCPSVACLKMETKLRSRVKKTSCTSYLFLVGCSFLIGASYTIFTSLITPVLSDQFGFSIKYTSYFFVVVSTAYFGSSILQ</sequence>
<proteinExistence type="predicted"/>
<feature type="chain" id="PRO_5041405921" description="Major facilitator superfamily (MFS) profile domain-containing protein" evidence="2">
    <location>
        <begin position="19"/>
        <end position="230"/>
    </location>
</feature>
<feature type="signal peptide" evidence="2">
    <location>
        <begin position="1"/>
        <end position="18"/>
    </location>
</feature>
<organism evidence="3 4">
    <name type="scientific">Geodia barretti</name>
    <name type="common">Barrett's horny sponge</name>
    <dbReference type="NCBI Taxonomy" id="519541"/>
    <lineage>
        <taxon>Eukaryota</taxon>
        <taxon>Metazoa</taxon>
        <taxon>Porifera</taxon>
        <taxon>Demospongiae</taxon>
        <taxon>Heteroscleromorpha</taxon>
        <taxon>Tetractinellida</taxon>
        <taxon>Astrophorina</taxon>
        <taxon>Geodiidae</taxon>
        <taxon>Geodia</taxon>
    </lineage>
</organism>
<keyword evidence="2" id="KW-0732">Signal</keyword>
<evidence type="ECO:0000256" key="2">
    <source>
        <dbReference type="SAM" id="SignalP"/>
    </source>
</evidence>
<evidence type="ECO:0000313" key="4">
    <source>
        <dbReference type="Proteomes" id="UP001174909"/>
    </source>
</evidence>
<keyword evidence="1" id="KW-1133">Transmembrane helix</keyword>
<comment type="caution">
    <text evidence="3">The sequence shown here is derived from an EMBL/GenBank/DDBJ whole genome shotgun (WGS) entry which is preliminary data.</text>
</comment>
<evidence type="ECO:0000313" key="3">
    <source>
        <dbReference type="EMBL" id="CAI7994629.1"/>
    </source>
</evidence>
<feature type="transmembrane region" description="Helical" evidence="1">
    <location>
        <begin position="89"/>
        <end position="109"/>
    </location>
</feature>
<keyword evidence="4" id="KW-1185">Reference proteome</keyword>
<gene>
    <name evidence="3" type="ORF">GBAR_LOCUS1520</name>
</gene>
<feature type="transmembrane region" description="Helical" evidence="1">
    <location>
        <begin position="55"/>
        <end position="77"/>
    </location>
</feature>
<dbReference type="SUPFAM" id="SSF103473">
    <property type="entry name" value="MFS general substrate transporter"/>
    <property type="match status" value="1"/>
</dbReference>
<name>A0AA35W330_GEOBA</name>
<dbReference type="Proteomes" id="UP001174909">
    <property type="component" value="Unassembled WGS sequence"/>
</dbReference>
<keyword evidence="1" id="KW-0812">Transmembrane</keyword>
<evidence type="ECO:0008006" key="5">
    <source>
        <dbReference type="Google" id="ProtNLM"/>
    </source>
</evidence>
<dbReference type="AlphaFoldDB" id="A0AA35W330"/>
<feature type="transmembrane region" description="Helical" evidence="1">
    <location>
        <begin position="173"/>
        <end position="193"/>
    </location>
</feature>